<dbReference type="Gene3D" id="1.10.10.10">
    <property type="entry name" value="Winged helix-like DNA-binding domain superfamily/Winged helix DNA-binding domain"/>
    <property type="match status" value="1"/>
</dbReference>
<gene>
    <name evidence="8" type="ORF">NTEN_LOCUS15311</name>
</gene>
<evidence type="ECO:0000313" key="8">
    <source>
        <dbReference type="EMBL" id="CAB0010264.1"/>
    </source>
</evidence>
<dbReference type="InterPro" id="IPR024642">
    <property type="entry name" value="SUZ-C"/>
</dbReference>
<feature type="compositionally biased region" description="Basic and acidic residues" evidence="5">
    <location>
        <begin position="250"/>
        <end position="260"/>
    </location>
</feature>
<feature type="region of interest" description="Disordered" evidence="5">
    <location>
        <begin position="732"/>
        <end position="755"/>
    </location>
</feature>
<evidence type="ECO:0000256" key="1">
    <source>
        <dbReference type="ARBA" id="ARBA00004123"/>
    </source>
</evidence>
<accession>A0A6H5GZT9</accession>
<dbReference type="FunFam" id="1.10.10.10:FF:000158">
    <property type="entry name" value="La ribonucleoprotein domain family member 7"/>
    <property type="match status" value="1"/>
</dbReference>
<keyword evidence="3" id="KW-0539">Nucleus</keyword>
<evidence type="ECO:0000256" key="2">
    <source>
        <dbReference type="ARBA" id="ARBA00022884"/>
    </source>
</evidence>
<evidence type="ECO:0000256" key="4">
    <source>
        <dbReference type="PROSITE-ProRule" id="PRU00332"/>
    </source>
</evidence>
<dbReference type="InterPro" id="IPR006630">
    <property type="entry name" value="La_HTH"/>
</dbReference>
<name>A0A6H5GZT9_9HEMI</name>
<dbReference type="GO" id="GO:0006396">
    <property type="term" value="P:RNA processing"/>
    <property type="evidence" value="ECO:0007669"/>
    <property type="project" value="InterPro"/>
</dbReference>
<dbReference type="PANTHER" id="PTHR22792:SF140">
    <property type="entry name" value="ACHILLES, ISOFORM A"/>
    <property type="match status" value="1"/>
</dbReference>
<dbReference type="InterPro" id="IPR035979">
    <property type="entry name" value="RBD_domain_sf"/>
</dbReference>
<feature type="compositionally biased region" description="Basic and acidic residues" evidence="5">
    <location>
        <begin position="305"/>
        <end position="320"/>
    </location>
</feature>
<dbReference type="AlphaFoldDB" id="A0A6H5GZT9"/>
<feature type="region of interest" description="Disordered" evidence="5">
    <location>
        <begin position="619"/>
        <end position="704"/>
    </location>
</feature>
<feature type="domain" description="HTH La-type RNA-binding" evidence="6">
    <location>
        <begin position="381"/>
        <end position="472"/>
    </location>
</feature>
<evidence type="ECO:0000313" key="9">
    <source>
        <dbReference type="Proteomes" id="UP000479000"/>
    </source>
</evidence>
<sequence>MVVALCAWNLGGLPKTETRKAETVEAGGAVSADFNICICFMLSSTTGISDRDLVTATRLNNERHAIDKDCKLREWHVPVLDLILISSKRQNIVPNLLKRYNQTNKQQRSRGMVSFARNGNHTPKCTNRKSRPVESRNIGAALWRNFKSAYQQSSGDTCQGDCESNDGITNRPSRIHFYPWSGRRLPLSVSPRVEPRSWPSSNWIVYDRVSDIDDVVVQSNMLPEPGAEQSPPTTTAEGDVTLVTTTAAEDQSRQCDESRGKAAGGEGPDVEPCEEAEEPAAAVKIADKIDDIPTITDDPTLDDPEVNREIVKQIVEKIFQDKPPMNHSDTKDSLSSVDSLSLNKEEDNNADLSDAASDDAGRKRKSKDADAKAAEEETEFVPPDDELAQKIVDQVEFYFSDVNITKDAFLLKHVKRNKEGYVSLKLISSFKRVKHLAKDWRVVAYALAKSKKLEINEAGTKLRRVDPLPAYDQTTPSRTVVAVDLPLEKPTIENVAEMFKSCGEIALIRILRPGNPIPADVRHFVNKHPEMIGKISALVEFVRTESAHNAIQKEWSWRQDESVKVIELNAPPSVDKKKKAASSSSTMGGKKMSRSGAFDLDYSSSSELDERRMHLTRRCSSPQLHHHHHHGGHTHEGAHWHQRRWSRDSGTDSSVSSYSRSRSNSGVFYMPDSHGHYGHGRRMSTDSCGGDSYGSRSRSNSGVSVADIRRLSIASKDSSASDCCCCHGDCGSRRGSRDSGSEGYGSSRSRCNSGASDIRRNSMEFYCSSKVRERRYQDQSGGGFWSSSGGSDPRRSDHSKPVRAGVENVVRMPRGPDGGRGFVPVNPPACHTLIDCVSSIGEEYRLSCVVRRSSRWSYRSASVRTSIRELPFVSRLEQNAIEG</sequence>
<dbReference type="SUPFAM" id="SSF46785">
    <property type="entry name" value="Winged helix' DNA-binding domain"/>
    <property type="match status" value="1"/>
</dbReference>
<reference evidence="8 9" key="1">
    <citation type="submission" date="2020-02" db="EMBL/GenBank/DDBJ databases">
        <authorList>
            <person name="Ferguson B K."/>
        </authorList>
    </citation>
    <scope>NUCLEOTIDE SEQUENCE [LARGE SCALE GENOMIC DNA]</scope>
</reference>
<evidence type="ECO:0000259" key="6">
    <source>
        <dbReference type="PROSITE" id="PS50961"/>
    </source>
</evidence>
<dbReference type="InterPro" id="IPR036390">
    <property type="entry name" value="WH_DNA-bd_sf"/>
</dbReference>
<keyword evidence="9" id="KW-1185">Reference proteome</keyword>
<dbReference type="SUPFAM" id="SSF54928">
    <property type="entry name" value="RNA-binding domain, RBD"/>
    <property type="match status" value="1"/>
</dbReference>
<dbReference type="InterPro" id="IPR036388">
    <property type="entry name" value="WH-like_DNA-bd_sf"/>
</dbReference>
<dbReference type="CDD" id="cd08033">
    <property type="entry name" value="LARP_6"/>
    <property type="match status" value="1"/>
</dbReference>
<dbReference type="PROSITE" id="PS51938">
    <property type="entry name" value="SUZ_C"/>
    <property type="match status" value="1"/>
</dbReference>
<dbReference type="PANTHER" id="PTHR22792">
    <property type="entry name" value="LUPUS LA PROTEIN-RELATED"/>
    <property type="match status" value="1"/>
</dbReference>
<comment type="subcellular location">
    <subcellularLocation>
        <location evidence="1">Nucleus</location>
    </subcellularLocation>
</comment>
<evidence type="ECO:0000256" key="3">
    <source>
        <dbReference type="ARBA" id="ARBA00023242"/>
    </source>
</evidence>
<organism evidence="8 9">
    <name type="scientific">Nesidiocoris tenuis</name>
    <dbReference type="NCBI Taxonomy" id="355587"/>
    <lineage>
        <taxon>Eukaryota</taxon>
        <taxon>Metazoa</taxon>
        <taxon>Ecdysozoa</taxon>
        <taxon>Arthropoda</taxon>
        <taxon>Hexapoda</taxon>
        <taxon>Insecta</taxon>
        <taxon>Pterygota</taxon>
        <taxon>Neoptera</taxon>
        <taxon>Paraneoptera</taxon>
        <taxon>Hemiptera</taxon>
        <taxon>Heteroptera</taxon>
        <taxon>Panheteroptera</taxon>
        <taxon>Cimicomorpha</taxon>
        <taxon>Miridae</taxon>
        <taxon>Dicyphina</taxon>
        <taxon>Nesidiocoris</taxon>
    </lineage>
</organism>
<dbReference type="InterPro" id="IPR045180">
    <property type="entry name" value="La_dom_prot"/>
</dbReference>
<feature type="compositionally biased region" description="Acidic residues" evidence="5">
    <location>
        <begin position="376"/>
        <end position="385"/>
    </location>
</feature>
<dbReference type="InterPro" id="IPR002344">
    <property type="entry name" value="Lupus_La"/>
</dbReference>
<feature type="compositionally biased region" description="Low complexity" evidence="5">
    <location>
        <begin position="581"/>
        <end position="590"/>
    </location>
</feature>
<dbReference type="Pfam" id="PF12901">
    <property type="entry name" value="SUZ-C"/>
    <property type="match status" value="1"/>
</dbReference>
<feature type="compositionally biased region" description="Low complexity" evidence="5">
    <location>
        <begin position="333"/>
        <end position="342"/>
    </location>
</feature>
<feature type="domain" description="SUZ-C" evidence="7">
    <location>
        <begin position="786"/>
        <end position="826"/>
    </location>
</feature>
<feature type="region of interest" description="Disordered" evidence="5">
    <location>
        <begin position="572"/>
        <end position="599"/>
    </location>
</feature>
<dbReference type="PRINTS" id="PR00302">
    <property type="entry name" value="LUPUSLA"/>
</dbReference>
<dbReference type="Pfam" id="PF05383">
    <property type="entry name" value="La"/>
    <property type="match status" value="1"/>
</dbReference>
<feature type="compositionally biased region" description="Low complexity" evidence="5">
    <location>
        <begin position="686"/>
        <end position="704"/>
    </location>
</feature>
<feature type="region of interest" description="Disordered" evidence="5">
    <location>
        <begin position="248"/>
        <end position="385"/>
    </location>
</feature>
<evidence type="ECO:0000259" key="7">
    <source>
        <dbReference type="PROSITE" id="PS51938"/>
    </source>
</evidence>
<feature type="compositionally biased region" description="Acidic residues" evidence="5">
    <location>
        <begin position="268"/>
        <end position="278"/>
    </location>
</feature>
<feature type="region of interest" description="Disordered" evidence="5">
    <location>
        <begin position="778"/>
        <end position="800"/>
    </location>
</feature>
<proteinExistence type="predicted"/>
<evidence type="ECO:0000256" key="5">
    <source>
        <dbReference type="SAM" id="MobiDB-lite"/>
    </source>
</evidence>
<protein>
    <submittedName>
        <fullName evidence="8">Uncharacterized protein</fullName>
    </submittedName>
</protein>
<dbReference type="OrthoDB" id="435402at2759"/>
<dbReference type="SMART" id="SM00715">
    <property type="entry name" value="LA"/>
    <property type="match status" value="1"/>
</dbReference>
<dbReference type="Proteomes" id="UP000479000">
    <property type="component" value="Unassembled WGS sequence"/>
</dbReference>
<feature type="compositionally biased region" description="Basic and acidic residues" evidence="5">
    <location>
        <begin position="633"/>
        <end position="650"/>
    </location>
</feature>
<dbReference type="GO" id="GO:1990904">
    <property type="term" value="C:ribonucleoprotein complex"/>
    <property type="evidence" value="ECO:0007669"/>
    <property type="project" value="InterPro"/>
</dbReference>
<keyword evidence="2 4" id="KW-0694">RNA-binding</keyword>
<dbReference type="GO" id="GO:0003729">
    <property type="term" value="F:mRNA binding"/>
    <property type="evidence" value="ECO:0007669"/>
    <property type="project" value="TreeGrafter"/>
</dbReference>
<dbReference type="EMBL" id="CADCXU010022947">
    <property type="protein sequence ID" value="CAB0010264.1"/>
    <property type="molecule type" value="Genomic_DNA"/>
</dbReference>
<dbReference type="PROSITE" id="PS50961">
    <property type="entry name" value="HTH_LA"/>
    <property type="match status" value="1"/>
</dbReference>
<feature type="compositionally biased region" description="Low complexity" evidence="5">
    <location>
        <begin position="651"/>
        <end position="667"/>
    </location>
</feature>
<dbReference type="GO" id="GO:0005634">
    <property type="term" value="C:nucleus"/>
    <property type="evidence" value="ECO:0007669"/>
    <property type="project" value="UniProtKB-SubCell"/>
</dbReference>